<sequence>MQQMNGLLHRQGAELVGKELARWLPKLRHIYTANHKLSAKFPGTAPEKNIAFRKEMHEKWRNASAKRDMAERIALAKHYVSDWGGVKSNNPETLERYSGMRSRDLIGLGMQGVSSWSKIISIHSPRTYPIYDARVALSLNAIQAVILGEIRVWFRIPSTQIKTIPVEAARLQNLCIGASSIPRKDAYKAYLAYLNQMGLSNRRQRTEMLLFAASPTLVDLLAAIPTASFNSATLQALLPTLRQTLKV</sequence>
<comment type="caution">
    <text evidence="1">The sequence shown here is derived from an EMBL/GenBank/DDBJ whole genome shotgun (WGS) entry which is preliminary data.</text>
</comment>
<name>T0IJK9_9SPHN</name>
<protein>
    <submittedName>
        <fullName evidence="1">Uncharacterized protein</fullName>
    </submittedName>
</protein>
<dbReference type="AlphaFoldDB" id="T0IJK9"/>
<gene>
    <name evidence="1" type="ORF">RLDS_22680</name>
</gene>
<organism evidence="1 2">
    <name type="scientific">Sphingobium lactosutens DS20</name>
    <dbReference type="NCBI Taxonomy" id="1331060"/>
    <lineage>
        <taxon>Bacteria</taxon>
        <taxon>Pseudomonadati</taxon>
        <taxon>Pseudomonadota</taxon>
        <taxon>Alphaproteobacteria</taxon>
        <taxon>Sphingomonadales</taxon>
        <taxon>Sphingomonadaceae</taxon>
        <taxon>Sphingobium</taxon>
    </lineage>
</organism>
<evidence type="ECO:0000313" key="2">
    <source>
        <dbReference type="Proteomes" id="UP000015531"/>
    </source>
</evidence>
<evidence type="ECO:0000313" key="1">
    <source>
        <dbReference type="EMBL" id="EQB11935.1"/>
    </source>
</evidence>
<dbReference type="eggNOG" id="ENOG5033MCZ">
    <property type="taxonomic scope" value="Bacteria"/>
</dbReference>
<dbReference type="Proteomes" id="UP000015531">
    <property type="component" value="Unassembled WGS sequence"/>
</dbReference>
<proteinExistence type="predicted"/>
<accession>T0IJK9</accession>
<dbReference type="EMBL" id="ATDP01000106">
    <property type="protein sequence ID" value="EQB11935.1"/>
    <property type="molecule type" value="Genomic_DNA"/>
</dbReference>
<dbReference type="OrthoDB" id="8018530at2"/>
<reference evidence="1 2" key="1">
    <citation type="journal article" date="2013" name="Genome Announc.">
        <title>Draft Genome Sequence of Sphingobium lactosutens Strain DS20T, Isolated from a Hexachlorocyclohexane Dumpsite.</title>
        <authorList>
            <person name="Kumar R."/>
            <person name="Dwivedi V."/>
            <person name="Negi V."/>
            <person name="Khurana J.P."/>
            <person name="Lal R."/>
        </authorList>
    </citation>
    <scope>NUCLEOTIDE SEQUENCE [LARGE SCALE GENOMIC DNA]</scope>
    <source>
        <strain evidence="1 2">DS20</strain>
    </source>
</reference>
<keyword evidence="2" id="KW-1185">Reference proteome</keyword>
<dbReference type="RefSeq" id="WP_021228002.1">
    <property type="nucleotide sequence ID" value="NZ_ATDP01000106.1"/>
</dbReference>